<dbReference type="InterPro" id="IPR011659">
    <property type="entry name" value="WD40"/>
</dbReference>
<evidence type="ECO:0000313" key="5">
    <source>
        <dbReference type="Proteomes" id="UP000435243"/>
    </source>
</evidence>
<dbReference type="InterPro" id="IPR001375">
    <property type="entry name" value="Peptidase_S9_cat"/>
</dbReference>
<keyword evidence="2" id="KW-0645">Protease</keyword>
<dbReference type="InterPro" id="IPR011042">
    <property type="entry name" value="6-blade_b-propeller_TolB-like"/>
</dbReference>
<protein>
    <submittedName>
        <fullName evidence="4">Prolyl oligopeptidase family serine peptidase</fullName>
    </submittedName>
</protein>
<dbReference type="GO" id="GO:0004252">
    <property type="term" value="F:serine-type endopeptidase activity"/>
    <property type="evidence" value="ECO:0007669"/>
    <property type="project" value="TreeGrafter"/>
</dbReference>
<organism evidence="4 5">
    <name type="scientific">Alteraurantiacibacter aestuarii</name>
    <dbReference type="NCBI Taxonomy" id="650004"/>
    <lineage>
        <taxon>Bacteria</taxon>
        <taxon>Pseudomonadati</taxon>
        <taxon>Pseudomonadota</taxon>
        <taxon>Alphaproteobacteria</taxon>
        <taxon>Sphingomonadales</taxon>
        <taxon>Erythrobacteraceae</taxon>
        <taxon>Alteraurantiacibacter</taxon>
    </lineage>
</organism>
<dbReference type="GO" id="GO:0006508">
    <property type="term" value="P:proteolysis"/>
    <property type="evidence" value="ECO:0007669"/>
    <property type="project" value="InterPro"/>
</dbReference>
<sequence length="678" mass="74371">MAKVSIARTAAMQVGRFGILIAALVVAPASPLLAQSQAFTTDDMLQVEWVSEPAFTPDGNHITYVVTSPGDGETTQSDLWTVSWQGGDAHAVQATLDRDESAPTYNADGTVLAFLRSGKDDEPTQLWISEAGAAARKVTTLPGGVDSYTLSPDGRSAVVVSEVGVHVGQNPDVPPPVVIDRFIIRQDGRGWLDDRRAQMFRVDLASGDAVQITSGDYDNASPAWSPDGQWIAFVSKRCEDADRHYCTDIYVMSPQGGEPRRISTFKDADSDMSGEFGRPQWSPDSSQLVWTRAGDESFNWYTPYQLVTADLATGTERNVAWIDRWVYFPRWSADGKTILALVEQDRDTWLARIDPASDRITYLTSGSRFAYGFAASPNGRIAVLDGDSNTPTALMSVEQRPRTLSPQNAWVAGRRLSATQDVSFMSGDTEIHGQLLLPPDHQPGQRHPLVVRLHGGPVYQFSHEFMGDWQVFAANGYAVLGINPRGSSGRGAAFAQEQMAAWGSVDVEDISAGISHVLDMGVADPDAIGVGGWSYGGILTDYMIAREPRIKAAVSGAGMANFFGGYGVDQYSRDYELELGRPWENVDRWMELSYPFFKPETITAPTLFLCSEVDWNVPCTGSQQLYQVLHSLDVPTRLVVYPGQTHSLSVPSYIRDRMERELGWYDFYLKGEGEGGAR</sequence>
<dbReference type="EMBL" id="WTYY01000002">
    <property type="protein sequence ID" value="MXO88107.1"/>
    <property type="molecule type" value="Genomic_DNA"/>
</dbReference>
<dbReference type="SUPFAM" id="SSF82171">
    <property type="entry name" value="DPP6 N-terminal domain-like"/>
    <property type="match status" value="1"/>
</dbReference>
<dbReference type="PANTHER" id="PTHR42776">
    <property type="entry name" value="SERINE PEPTIDASE S9 FAMILY MEMBER"/>
    <property type="match status" value="1"/>
</dbReference>
<name>A0A844ZMN5_9SPHN</name>
<dbReference type="Pfam" id="PF07676">
    <property type="entry name" value="PD40"/>
    <property type="match status" value="2"/>
</dbReference>
<dbReference type="AlphaFoldDB" id="A0A844ZMN5"/>
<keyword evidence="5" id="KW-1185">Reference proteome</keyword>
<dbReference type="Gene3D" id="3.40.50.1820">
    <property type="entry name" value="alpha/beta hydrolase"/>
    <property type="match status" value="1"/>
</dbReference>
<reference evidence="4 5" key="1">
    <citation type="submission" date="2019-12" db="EMBL/GenBank/DDBJ databases">
        <title>Genomic-based taxomic classification of the family Erythrobacteraceae.</title>
        <authorList>
            <person name="Xu L."/>
        </authorList>
    </citation>
    <scope>NUCLEOTIDE SEQUENCE [LARGE SCALE GENOMIC DNA]</scope>
    <source>
        <strain evidence="4 5">JCM 16339</strain>
    </source>
</reference>
<keyword evidence="1" id="KW-0378">Hydrolase</keyword>
<dbReference type="InterPro" id="IPR029058">
    <property type="entry name" value="AB_hydrolase_fold"/>
</dbReference>
<proteinExistence type="predicted"/>
<dbReference type="Gene3D" id="2.120.10.30">
    <property type="entry name" value="TolB, C-terminal domain"/>
    <property type="match status" value="2"/>
</dbReference>
<dbReference type="Proteomes" id="UP000435243">
    <property type="component" value="Unassembled WGS sequence"/>
</dbReference>
<evidence type="ECO:0000313" key="4">
    <source>
        <dbReference type="EMBL" id="MXO88107.1"/>
    </source>
</evidence>
<comment type="caution">
    <text evidence="4">The sequence shown here is derived from an EMBL/GenBank/DDBJ whole genome shotgun (WGS) entry which is preliminary data.</text>
</comment>
<dbReference type="Pfam" id="PF00326">
    <property type="entry name" value="Peptidase_S9"/>
    <property type="match status" value="1"/>
</dbReference>
<feature type="domain" description="Peptidase S9 prolyl oligopeptidase catalytic" evidence="3">
    <location>
        <begin position="465"/>
        <end position="670"/>
    </location>
</feature>
<evidence type="ECO:0000259" key="3">
    <source>
        <dbReference type="Pfam" id="PF00326"/>
    </source>
</evidence>
<gene>
    <name evidence="4" type="ORF">GRI32_05070</name>
</gene>
<accession>A0A844ZMN5</accession>
<evidence type="ECO:0000256" key="1">
    <source>
        <dbReference type="ARBA" id="ARBA00022801"/>
    </source>
</evidence>
<evidence type="ECO:0000256" key="2">
    <source>
        <dbReference type="ARBA" id="ARBA00022825"/>
    </source>
</evidence>
<keyword evidence="2" id="KW-0720">Serine protease</keyword>
<dbReference type="SUPFAM" id="SSF53474">
    <property type="entry name" value="alpha/beta-Hydrolases"/>
    <property type="match status" value="1"/>
</dbReference>
<dbReference type="PANTHER" id="PTHR42776:SF27">
    <property type="entry name" value="DIPEPTIDYL PEPTIDASE FAMILY MEMBER 6"/>
    <property type="match status" value="1"/>
</dbReference>